<evidence type="ECO:0000313" key="3">
    <source>
        <dbReference type="Proteomes" id="UP000019116"/>
    </source>
</evidence>
<dbReference type="Gramene" id="TraesCS3B03G1433100.3">
    <property type="protein sequence ID" value="TraesCS3B03G1433100.3.CDS"/>
    <property type="gene ID" value="TraesCS3B03G1433100"/>
</dbReference>
<feature type="compositionally biased region" description="Pro residues" evidence="1">
    <location>
        <begin position="1"/>
        <end position="27"/>
    </location>
</feature>
<dbReference type="EnsemblPlants" id="TraesCS3B02G573200.1">
    <property type="protein sequence ID" value="TraesCS3B02G573200.1"/>
    <property type="gene ID" value="TraesCS3B02G573200"/>
</dbReference>
<dbReference type="Gramene" id="TraesROB_scaffold_009176_01G000700.1">
    <property type="protein sequence ID" value="TraesROB_scaffold_009176_01G000700.1"/>
    <property type="gene ID" value="TraesROB_scaffold_009176_01G000700"/>
</dbReference>
<organism evidence="2">
    <name type="scientific">Triticum aestivum</name>
    <name type="common">Wheat</name>
    <dbReference type="NCBI Taxonomy" id="4565"/>
    <lineage>
        <taxon>Eukaryota</taxon>
        <taxon>Viridiplantae</taxon>
        <taxon>Streptophyta</taxon>
        <taxon>Embryophyta</taxon>
        <taxon>Tracheophyta</taxon>
        <taxon>Spermatophyta</taxon>
        <taxon>Magnoliopsida</taxon>
        <taxon>Liliopsida</taxon>
        <taxon>Poales</taxon>
        <taxon>Poaceae</taxon>
        <taxon>BOP clade</taxon>
        <taxon>Pooideae</taxon>
        <taxon>Triticodae</taxon>
        <taxon>Triticeae</taxon>
        <taxon>Triticinae</taxon>
        <taxon>Triticum</taxon>
    </lineage>
</organism>
<evidence type="ECO:0000313" key="2">
    <source>
        <dbReference type="EnsemblPlants" id="TraesCS3B02G573200.1"/>
    </source>
</evidence>
<gene>
    <name evidence="2" type="primary">LOC123072665</name>
</gene>
<dbReference type="Gramene" id="TraesCS3B02G573200.1">
    <property type="protein sequence ID" value="TraesCS3B02G573200.1"/>
    <property type="gene ID" value="TraesCS3B02G573200"/>
</dbReference>
<dbReference type="STRING" id="4565.A0A3B6FYZ4"/>
<keyword evidence="3" id="KW-1185">Reference proteome</keyword>
<dbReference type="AlphaFoldDB" id="A0A3B6FYZ4"/>
<dbReference type="Proteomes" id="UP000019116">
    <property type="component" value="Chromosome 3B"/>
</dbReference>
<name>A0A3B6FYZ4_WHEAT</name>
<accession>A0A3B6FYZ4</accession>
<feature type="region of interest" description="Disordered" evidence="1">
    <location>
        <begin position="48"/>
        <end position="172"/>
    </location>
</feature>
<proteinExistence type="predicted"/>
<reference evidence="2" key="1">
    <citation type="submission" date="2018-08" db="EMBL/GenBank/DDBJ databases">
        <authorList>
            <person name="Rossello M."/>
        </authorList>
    </citation>
    <scope>NUCLEOTIDE SEQUENCE [LARGE SCALE GENOMIC DNA]</scope>
    <source>
        <strain evidence="2">cv. Chinese Spring</strain>
    </source>
</reference>
<dbReference type="Gramene" id="TraesWEE_scaffold_096580_01G000200.1">
    <property type="protein sequence ID" value="TraesWEE_scaffold_096580_01G000200.1"/>
    <property type="gene ID" value="TraesWEE_scaffold_096580_01G000200"/>
</dbReference>
<evidence type="ECO:0000256" key="1">
    <source>
        <dbReference type="SAM" id="MobiDB-lite"/>
    </source>
</evidence>
<protein>
    <submittedName>
        <fullName evidence="2">Uncharacterized protein</fullName>
    </submittedName>
</protein>
<dbReference type="Gramene" id="TraesCLE_scaffold_059239_01G000200.1">
    <property type="protein sequence ID" value="TraesCLE_scaffold_059239_01G000200.1"/>
    <property type="gene ID" value="TraesCLE_scaffold_059239_01G000200"/>
</dbReference>
<sequence length="261" mass="27359">MPPIRAPPTHSRPPPGVPPPLLLPPPGGRAAAPVLPSSCRRVRSLNIAASEADARPVLVPGGNKAPAAAWKPSPKPLRKAPEKPPAADPVKEDELQGVKKDAGAATAVGDDGARKGNSSPLPPPRKLQDAPAVNLNASCSSEAPVESLRGQAPGGRTEKGWSRPTAPKRGKAASKVVEKHTDVAEVAAPVTPEAVRGRSRCAWVTPTTGHASEVADAYCIQCSAGSGATSKNTFFWLGIERLRDDEVQQLGWKQFNYMMKN</sequence>
<feature type="compositionally biased region" description="Basic and acidic residues" evidence="1">
    <location>
        <begin position="89"/>
        <end position="102"/>
    </location>
</feature>
<reference evidence="2" key="2">
    <citation type="submission" date="2018-10" db="UniProtKB">
        <authorList>
            <consortium name="EnsemblPlants"/>
        </authorList>
    </citation>
    <scope>IDENTIFICATION</scope>
</reference>
<feature type="region of interest" description="Disordered" evidence="1">
    <location>
        <begin position="1"/>
        <end position="35"/>
    </location>
</feature>